<reference evidence="14" key="1">
    <citation type="submission" date="2016-07" db="EMBL/GenBank/DDBJ databases">
        <title>De novo transcriptome assembly of four accessions of the metal hyperaccumulator plant Noccaea caerulescens.</title>
        <authorList>
            <person name="Blande D."/>
            <person name="Halimaa P."/>
            <person name="Tervahauta A.I."/>
            <person name="Aarts M.G."/>
            <person name="Karenlampi S.O."/>
        </authorList>
    </citation>
    <scope>NUCLEOTIDE SEQUENCE</scope>
</reference>
<feature type="region of interest" description="Disordered" evidence="13">
    <location>
        <begin position="53"/>
        <end position="116"/>
    </location>
</feature>
<evidence type="ECO:0000256" key="7">
    <source>
        <dbReference type="ARBA" id="ARBA00022833"/>
    </source>
</evidence>
<organism evidence="14">
    <name type="scientific">Noccaea caerulescens</name>
    <name type="common">Alpine penny-cress</name>
    <name type="synonym">Thlaspi caerulescens</name>
    <dbReference type="NCBI Taxonomy" id="107243"/>
    <lineage>
        <taxon>Eukaryota</taxon>
        <taxon>Viridiplantae</taxon>
        <taxon>Streptophyta</taxon>
        <taxon>Embryophyta</taxon>
        <taxon>Tracheophyta</taxon>
        <taxon>Spermatophyta</taxon>
        <taxon>Magnoliopsida</taxon>
        <taxon>eudicotyledons</taxon>
        <taxon>Gunneridae</taxon>
        <taxon>Pentapetalae</taxon>
        <taxon>rosids</taxon>
        <taxon>malvids</taxon>
        <taxon>Brassicales</taxon>
        <taxon>Brassicaceae</taxon>
        <taxon>Coluteocarpeae</taxon>
        <taxon>Noccaea</taxon>
    </lineage>
</organism>
<keyword evidence="2 12" id="KW-0489">Methyltransferase</keyword>
<evidence type="ECO:0000256" key="13">
    <source>
        <dbReference type="SAM" id="MobiDB-lite"/>
    </source>
</evidence>
<evidence type="ECO:0000256" key="8">
    <source>
        <dbReference type="ARBA" id="ARBA00022884"/>
    </source>
</evidence>
<feature type="region of interest" description="Disordered" evidence="13">
    <location>
        <begin position="556"/>
        <end position="597"/>
    </location>
</feature>
<dbReference type="GO" id="GO:0002940">
    <property type="term" value="P:tRNA N2-guanine methylation"/>
    <property type="evidence" value="ECO:0007669"/>
    <property type="project" value="TreeGrafter"/>
</dbReference>
<evidence type="ECO:0000256" key="3">
    <source>
        <dbReference type="ARBA" id="ARBA00022679"/>
    </source>
</evidence>
<keyword evidence="3 12" id="KW-0808">Transferase</keyword>
<dbReference type="Gene3D" id="3.30.56.70">
    <property type="entry name" value="N2,N2-dimethylguanosine tRNA methyltransferase, C-terminal domain"/>
    <property type="match status" value="1"/>
</dbReference>
<evidence type="ECO:0000256" key="4">
    <source>
        <dbReference type="ARBA" id="ARBA00022691"/>
    </source>
</evidence>
<dbReference type="Pfam" id="PF02005">
    <property type="entry name" value="TRM"/>
    <property type="match status" value="1"/>
</dbReference>
<evidence type="ECO:0000256" key="6">
    <source>
        <dbReference type="ARBA" id="ARBA00022723"/>
    </source>
</evidence>
<dbReference type="GO" id="GO:0046872">
    <property type="term" value="F:metal ion binding"/>
    <property type="evidence" value="ECO:0007669"/>
    <property type="project" value="UniProtKB-KW"/>
</dbReference>
<keyword evidence="1 12" id="KW-0820">tRNA-binding</keyword>
<dbReference type="InterPro" id="IPR029063">
    <property type="entry name" value="SAM-dependent_MTases_sf"/>
</dbReference>
<evidence type="ECO:0000256" key="12">
    <source>
        <dbReference type="PROSITE-ProRule" id="PRU00958"/>
    </source>
</evidence>
<dbReference type="FunFam" id="3.40.50.150:FF:000114">
    <property type="entry name" value="tRNA (guanine(26)-N(2))-dimethyltransferase"/>
    <property type="match status" value="1"/>
</dbReference>
<dbReference type="EC" id="2.1.1.216" evidence="9 12"/>
<comment type="similarity">
    <text evidence="12">Belongs to the class I-like SAM-binding methyltransferase superfamily. Trm1 family.</text>
</comment>
<dbReference type="SUPFAM" id="SSF53335">
    <property type="entry name" value="S-adenosyl-L-methionine-dependent methyltransferases"/>
    <property type="match status" value="1"/>
</dbReference>
<keyword evidence="8 12" id="KW-0694">RNA-binding</keyword>
<dbReference type="FunFam" id="3.30.56.70:FF:000001">
    <property type="entry name" value="tRNA (guanine(26)-N(2))-dimethyltransferase"/>
    <property type="match status" value="1"/>
</dbReference>
<dbReference type="GO" id="GO:0160104">
    <property type="term" value="F:tRNA (guanine(26)-N2)-dimethyltransferase activity"/>
    <property type="evidence" value="ECO:0007669"/>
    <property type="project" value="UniProtKB-UniRule"/>
</dbReference>
<gene>
    <name evidence="14" type="ORF">MP_TR26549_c1_g1_i1_g.77373</name>
</gene>
<dbReference type="InterPro" id="IPR002905">
    <property type="entry name" value="Trm1"/>
</dbReference>
<evidence type="ECO:0000256" key="10">
    <source>
        <dbReference type="ARBA" id="ARBA00051897"/>
    </source>
</evidence>
<evidence type="ECO:0000313" key="14">
    <source>
        <dbReference type="EMBL" id="JAU94888.1"/>
    </source>
</evidence>
<evidence type="ECO:0000256" key="2">
    <source>
        <dbReference type="ARBA" id="ARBA00022603"/>
    </source>
</evidence>
<dbReference type="PANTHER" id="PTHR10631:SF3">
    <property type="entry name" value="TRNA (GUANINE(26)-N(2))-DIMETHYLTRANSFERASE"/>
    <property type="match status" value="1"/>
</dbReference>
<dbReference type="PROSITE" id="PS51626">
    <property type="entry name" value="SAM_MT_TRM1"/>
    <property type="match status" value="1"/>
</dbReference>
<name>A0A1J3JSJ5_NOCCA</name>
<keyword evidence="6" id="KW-0479">Metal-binding</keyword>
<keyword evidence="5 12" id="KW-0819">tRNA processing</keyword>
<accession>A0A1J3JSJ5</accession>
<protein>
    <recommendedName>
        <fullName evidence="9 12">tRNA (guanine(26)-N(2))-dimethyltransferase</fullName>
        <ecNumber evidence="9 12">2.1.1.216</ecNumber>
    </recommendedName>
</protein>
<sequence length="597" mass="66326">MEMDPNDYTVIKEGEAEILLHKKNQVFFNKAQVNNRDMSIAVLREFISKRKQEHEAAKSSKSSRSASKSKVIDKDSSEASKEEKNNGEHQLTSEDGLKEPAKTTEGLARGEPKPPKVLEALSASGLRALRYAREIEGIGQVVALDNDLASVEACQRNIKFNGSLAISKVESHHTDARVHMLTHPKEFDVVDLDPYGSPSIFLDSAVQSVADGGLLMCTATDMAVLCGGNGEVCYSKYGSYPLRGKYCHEMALRILLASIESHANRYKRYIVPVLSVQMDFYVRVFVRVYTSASAMKKTPLKLSYVYQCIGCDSFHLQPVGRSLPKASISKQSLGNASPKMNKSVRYLPATGPVVAQECSHCGKKYNMGGPIWSAPMHDQEWVTSILNSVASMKHRYPAFDRIYAVLTTVSEELIDVALFLSLHNLCATLKCISPSAAMFRSAVINAKYRISGTHVNPLGMKTDAPMEIIWDIMRCWVKNHHPIKAQSPEQPGSVILSKEPSHQVDFSRQIGSMSKAQAKKVARFLPNPEKHWGPKLRAGRQITSKHVSLIGHEAVNGHLNQHHEEVKEEEDAEQEENVQQELDPKRQKTTEDISSSS</sequence>
<dbReference type="GO" id="GO:0005634">
    <property type="term" value="C:nucleus"/>
    <property type="evidence" value="ECO:0007669"/>
    <property type="project" value="TreeGrafter"/>
</dbReference>
<comment type="catalytic activity">
    <reaction evidence="10 12">
        <text>guanosine(26) in tRNA + 2 S-adenosyl-L-methionine = N(2)-dimethylguanosine(26) in tRNA + 2 S-adenosyl-L-homocysteine + 2 H(+)</text>
        <dbReference type="Rhea" id="RHEA:43140"/>
        <dbReference type="Rhea" id="RHEA-COMP:10359"/>
        <dbReference type="Rhea" id="RHEA-COMP:10360"/>
        <dbReference type="ChEBI" id="CHEBI:15378"/>
        <dbReference type="ChEBI" id="CHEBI:57856"/>
        <dbReference type="ChEBI" id="CHEBI:59789"/>
        <dbReference type="ChEBI" id="CHEBI:74269"/>
        <dbReference type="ChEBI" id="CHEBI:74513"/>
        <dbReference type="EC" id="2.1.1.216"/>
    </reaction>
</comment>
<evidence type="ECO:0000256" key="11">
    <source>
        <dbReference type="ARBA" id="ARBA00053297"/>
    </source>
</evidence>
<dbReference type="GO" id="GO:0000049">
    <property type="term" value="F:tRNA binding"/>
    <property type="evidence" value="ECO:0007669"/>
    <property type="project" value="UniProtKB-UniRule"/>
</dbReference>
<keyword evidence="7" id="KW-0862">Zinc</keyword>
<keyword evidence="4 12" id="KW-0949">S-adenosyl-L-methionine</keyword>
<evidence type="ECO:0000256" key="9">
    <source>
        <dbReference type="ARBA" id="ARBA00039099"/>
    </source>
</evidence>
<feature type="compositionally biased region" description="Low complexity" evidence="13">
    <location>
        <begin position="59"/>
        <end position="69"/>
    </location>
</feature>
<dbReference type="AlphaFoldDB" id="A0A1J3JSJ5"/>
<comment type="function">
    <text evidence="11">Dimethylates a single guanine residue at position 26 of most tRNAs using S-adenosyl-L-methionine as donor of the methyl groups.</text>
</comment>
<dbReference type="EMBL" id="GEVM01011050">
    <property type="protein sequence ID" value="JAU94888.1"/>
    <property type="molecule type" value="Transcribed_RNA"/>
</dbReference>
<dbReference type="PANTHER" id="PTHR10631">
    <property type="entry name" value="N 2 ,N 2 -DIMETHYLGUANOSINE TRNA METHYLTRANSFERASE"/>
    <property type="match status" value="1"/>
</dbReference>
<proteinExistence type="inferred from homology"/>
<feature type="compositionally biased region" description="Basic and acidic residues" evidence="13">
    <location>
        <begin position="582"/>
        <end position="591"/>
    </location>
</feature>
<dbReference type="Gene3D" id="3.40.50.150">
    <property type="entry name" value="Vaccinia Virus protein VP39"/>
    <property type="match status" value="1"/>
</dbReference>
<dbReference type="NCBIfam" id="TIGR00308">
    <property type="entry name" value="TRM1"/>
    <property type="match status" value="1"/>
</dbReference>
<feature type="compositionally biased region" description="Basic and acidic residues" evidence="13">
    <location>
        <begin position="70"/>
        <end position="116"/>
    </location>
</feature>
<dbReference type="InterPro" id="IPR042296">
    <property type="entry name" value="tRNA_met_Trm1_C"/>
</dbReference>
<evidence type="ECO:0000256" key="1">
    <source>
        <dbReference type="ARBA" id="ARBA00022555"/>
    </source>
</evidence>
<evidence type="ECO:0000256" key="5">
    <source>
        <dbReference type="ARBA" id="ARBA00022694"/>
    </source>
</evidence>
<feature type="compositionally biased region" description="Acidic residues" evidence="13">
    <location>
        <begin position="567"/>
        <end position="578"/>
    </location>
</feature>